<dbReference type="SUPFAM" id="SSF88946">
    <property type="entry name" value="Sigma2 domain of RNA polymerase sigma factors"/>
    <property type="match status" value="1"/>
</dbReference>
<proteinExistence type="inferred from homology"/>
<dbReference type="NCBIfam" id="TIGR02937">
    <property type="entry name" value="sigma70-ECF"/>
    <property type="match status" value="1"/>
</dbReference>
<dbReference type="InterPro" id="IPR036388">
    <property type="entry name" value="WH-like_DNA-bd_sf"/>
</dbReference>
<dbReference type="Pfam" id="PF08281">
    <property type="entry name" value="Sigma70_r4_2"/>
    <property type="match status" value="1"/>
</dbReference>
<protein>
    <submittedName>
        <fullName evidence="7">RNA polymerase subunit sigma</fullName>
    </submittedName>
</protein>
<keyword evidence="3" id="KW-0731">Sigma factor</keyword>
<evidence type="ECO:0000256" key="2">
    <source>
        <dbReference type="ARBA" id="ARBA00023015"/>
    </source>
</evidence>
<evidence type="ECO:0000256" key="1">
    <source>
        <dbReference type="ARBA" id="ARBA00010641"/>
    </source>
</evidence>
<dbReference type="InterPro" id="IPR013249">
    <property type="entry name" value="RNA_pol_sigma70_r4_t2"/>
</dbReference>
<dbReference type="GO" id="GO:0016987">
    <property type="term" value="F:sigma factor activity"/>
    <property type="evidence" value="ECO:0007669"/>
    <property type="project" value="UniProtKB-KW"/>
</dbReference>
<evidence type="ECO:0000256" key="3">
    <source>
        <dbReference type="ARBA" id="ARBA00023082"/>
    </source>
</evidence>
<dbReference type="OrthoDB" id="9794508at2"/>
<dbReference type="InterPro" id="IPR007627">
    <property type="entry name" value="RNA_pol_sigma70_r2"/>
</dbReference>
<dbReference type="GO" id="GO:0003677">
    <property type="term" value="F:DNA binding"/>
    <property type="evidence" value="ECO:0007669"/>
    <property type="project" value="InterPro"/>
</dbReference>
<feature type="domain" description="RNA polymerase sigma factor 70 region 4 type 2" evidence="6">
    <location>
        <begin position="131"/>
        <end position="180"/>
    </location>
</feature>
<evidence type="ECO:0000259" key="6">
    <source>
        <dbReference type="Pfam" id="PF08281"/>
    </source>
</evidence>
<dbReference type="CDD" id="cd06171">
    <property type="entry name" value="Sigma70_r4"/>
    <property type="match status" value="1"/>
</dbReference>
<dbReference type="EMBL" id="PCGR01000004">
    <property type="protein sequence ID" value="PJK15958.1"/>
    <property type="molecule type" value="Genomic_DNA"/>
</dbReference>
<dbReference type="InterPro" id="IPR013325">
    <property type="entry name" value="RNA_pol_sigma_r2"/>
</dbReference>
<keyword evidence="8" id="KW-1185">Reference proteome</keyword>
<reference evidence="7 8" key="1">
    <citation type="submission" date="2017-10" db="EMBL/GenBank/DDBJ databases">
        <title>Draft genome of Chryseomicrobium casticus sp. nov.</title>
        <authorList>
            <person name="Chakraborty R."/>
            <person name="Saha T."/>
        </authorList>
    </citation>
    <scope>NUCLEOTIDE SEQUENCE [LARGE SCALE GENOMIC DNA]</scope>
    <source>
        <strain evidence="7 8">ET03</strain>
    </source>
</reference>
<keyword evidence="2" id="KW-0805">Transcription regulation</keyword>
<comment type="similarity">
    <text evidence="1">Belongs to the sigma-70 factor family. ECF subfamily.</text>
</comment>
<dbReference type="Gene3D" id="1.10.10.10">
    <property type="entry name" value="Winged helix-like DNA-binding domain superfamily/Winged helix DNA-binding domain"/>
    <property type="match status" value="1"/>
</dbReference>
<evidence type="ECO:0000313" key="7">
    <source>
        <dbReference type="EMBL" id="PJK15958.1"/>
    </source>
</evidence>
<feature type="domain" description="RNA polymerase sigma-70 region 2" evidence="5">
    <location>
        <begin position="36"/>
        <end position="101"/>
    </location>
</feature>
<dbReference type="Gene3D" id="1.10.1740.10">
    <property type="match status" value="1"/>
</dbReference>
<dbReference type="InterPro" id="IPR013324">
    <property type="entry name" value="RNA_pol_sigma_r3/r4-like"/>
</dbReference>
<dbReference type="InterPro" id="IPR014284">
    <property type="entry name" value="RNA_pol_sigma-70_dom"/>
</dbReference>
<evidence type="ECO:0000256" key="4">
    <source>
        <dbReference type="ARBA" id="ARBA00023163"/>
    </source>
</evidence>
<dbReference type="SUPFAM" id="SSF88659">
    <property type="entry name" value="Sigma3 and sigma4 domains of RNA polymerase sigma factors"/>
    <property type="match status" value="1"/>
</dbReference>
<dbReference type="PANTHER" id="PTHR43133">
    <property type="entry name" value="RNA POLYMERASE ECF-TYPE SIGMA FACTO"/>
    <property type="match status" value="1"/>
</dbReference>
<sequence length="197" mass="23517">MKVFAVFNRYICKEVECMEESRNDVPSQHKWHDALMDEYGLEMTKLAYTYVKSWSTAQDVVQDVFVKVYPQYESREKIYSMKAWLIRLTINQSKDYLNSSWFRRVTGLESSKTEKTTISLDLVMEQQQFNEQLSQVVLALKQEYREVIFLFYYEELTVPEISEILNVKEATLHSRLRRAKSVLQVRLKGVEELWRTN</sequence>
<gene>
    <name evidence="7" type="ORF">CQS04_12045</name>
</gene>
<dbReference type="PANTHER" id="PTHR43133:SF60">
    <property type="entry name" value="RNA POLYMERASE SIGMA FACTOR SIGV"/>
    <property type="match status" value="1"/>
</dbReference>
<evidence type="ECO:0000259" key="5">
    <source>
        <dbReference type="Pfam" id="PF04542"/>
    </source>
</evidence>
<dbReference type="AlphaFoldDB" id="A0A2M9EXN8"/>
<dbReference type="Proteomes" id="UP000228680">
    <property type="component" value="Unassembled WGS sequence"/>
</dbReference>
<accession>A0A2M9EXN8</accession>
<organism evidence="7 8">
    <name type="scientific">Chryseomicrobium excrementi</name>
    <dbReference type="NCBI Taxonomy" id="2041346"/>
    <lineage>
        <taxon>Bacteria</taxon>
        <taxon>Bacillati</taxon>
        <taxon>Bacillota</taxon>
        <taxon>Bacilli</taxon>
        <taxon>Bacillales</taxon>
        <taxon>Caryophanaceae</taxon>
        <taxon>Chryseomicrobium</taxon>
    </lineage>
</organism>
<evidence type="ECO:0000313" key="8">
    <source>
        <dbReference type="Proteomes" id="UP000228680"/>
    </source>
</evidence>
<name>A0A2M9EXN8_9BACL</name>
<comment type="caution">
    <text evidence="7">The sequence shown here is derived from an EMBL/GenBank/DDBJ whole genome shotgun (WGS) entry which is preliminary data.</text>
</comment>
<dbReference type="Pfam" id="PF04542">
    <property type="entry name" value="Sigma70_r2"/>
    <property type="match status" value="1"/>
</dbReference>
<dbReference type="InterPro" id="IPR039425">
    <property type="entry name" value="RNA_pol_sigma-70-like"/>
</dbReference>
<dbReference type="GO" id="GO:0006352">
    <property type="term" value="P:DNA-templated transcription initiation"/>
    <property type="evidence" value="ECO:0007669"/>
    <property type="project" value="InterPro"/>
</dbReference>
<keyword evidence="4" id="KW-0804">Transcription</keyword>